<protein>
    <submittedName>
        <fullName evidence="1">Uncharacterized protein</fullName>
    </submittedName>
</protein>
<comment type="caution">
    <text evidence="1">The sequence shown here is derived from an EMBL/GenBank/DDBJ whole genome shotgun (WGS) entry which is preliminary data.</text>
</comment>
<dbReference type="Proteomes" id="UP001156903">
    <property type="component" value="Unassembled WGS sequence"/>
</dbReference>
<dbReference type="EMBL" id="BSPB01000038">
    <property type="protein sequence ID" value="GLS15912.1"/>
    <property type="molecule type" value="Genomic_DNA"/>
</dbReference>
<keyword evidence="2" id="KW-1185">Reference proteome</keyword>
<evidence type="ECO:0000313" key="2">
    <source>
        <dbReference type="Proteomes" id="UP001156903"/>
    </source>
</evidence>
<evidence type="ECO:0000313" key="1">
    <source>
        <dbReference type="EMBL" id="GLS15912.1"/>
    </source>
</evidence>
<dbReference type="RefSeq" id="WP_284308723.1">
    <property type="nucleotide sequence ID" value="NZ_BSPB01000038.1"/>
</dbReference>
<gene>
    <name evidence="1" type="ORF">GCM10007935_33490</name>
</gene>
<sequence>MAYLVDEIKQPTAFVEEEIPQSFKDSFDPGLLYTPLGGRRWPDDRWVIDHARNVALIGGGTNSKAASDEGVTVTIWDTLLVQGKPVGLLYSRRLELLEGKDPRTGREYELQRLFNAHLYLPAELYGRKDEIVALAEEANYVFSRGPVRAWVRGVVIELAEAHLDTEYRSSRHAV</sequence>
<accession>A0ABQ6CCH3</accession>
<name>A0ABQ6CCH3_9BURK</name>
<reference evidence="2" key="1">
    <citation type="journal article" date="2019" name="Int. J. Syst. Evol. Microbiol.">
        <title>The Global Catalogue of Microorganisms (GCM) 10K type strain sequencing project: providing services to taxonomists for standard genome sequencing and annotation.</title>
        <authorList>
            <consortium name="The Broad Institute Genomics Platform"/>
            <consortium name="The Broad Institute Genome Sequencing Center for Infectious Disease"/>
            <person name="Wu L."/>
            <person name="Ma J."/>
        </authorList>
    </citation>
    <scope>NUCLEOTIDE SEQUENCE [LARGE SCALE GENOMIC DNA]</scope>
    <source>
        <strain evidence="2">NBRC 109341</strain>
    </source>
</reference>
<proteinExistence type="predicted"/>
<organism evidence="1 2">
    <name type="scientific">Hydrogenophaga electricum</name>
    <dbReference type="NCBI Taxonomy" id="1230953"/>
    <lineage>
        <taxon>Bacteria</taxon>
        <taxon>Pseudomonadati</taxon>
        <taxon>Pseudomonadota</taxon>
        <taxon>Betaproteobacteria</taxon>
        <taxon>Burkholderiales</taxon>
        <taxon>Comamonadaceae</taxon>
        <taxon>Hydrogenophaga</taxon>
    </lineage>
</organism>